<feature type="transmembrane region" description="Helical" evidence="1">
    <location>
        <begin position="132"/>
        <end position="150"/>
    </location>
</feature>
<evidence type="ECO:0000256" key="1">
    <source>
        <dbReference type="SAM" id="Phobius"/>
    </source>
</evidence>
<sequence length="369" mass="42990">MKLNHLFKDRVANRWHQYLKYLRYVFNDHAVLALFILAGAGGLAYQSLWQTAPINIWTRLLITIIIIMTFIFFKNPTNFIKPADPTALLSDETSLRKLIKQATTYSMIINGIVEGIVLLALWPMIFRLLTNSIPLVLAITIVLVALKMLLTKHIAQKQRLFVDASNSKLINWRHLVTTEENHQFIVLSFFNLFIDVPGITPRIKRQTWADTLISFWDRHNNNPITKLYVTAFIRRTQYIKLWFRLTIFGGLAAWFTTGWLQTILLVILFYLLVLQLIPLSNVHQHIVFNFLYPISNQQRLRAFQLAMLPWLVTTQLIWVIIGFVADPSINLLLQNLICLVVIGGILVFWYTEQKINKSTQRRNTRAFTK</sequence>
<feature type="transmembrane region" description="Helical" evidence="1">
    <location>
        <begin position="303"/>
        <end position="325"/>
    </location>
</feature>
<organism evidence="2 3">
    <name type="scientific">Weissella paramesenteroides</name>
    <name type="common">Leuconostoc paramesenteroides</name>
    <dbReference type="NCBI Taxonomy" id="1249"/>
    <lineage>
        <taxon>Bacteria</taxon>
        <taxon>Bacillati</taxon>
        <taxon>Bacillota</taxon>
        <taxon>Bacilli</taxon>
        <taxon>Lactobacillales</taxon>
        <taxon>Lactobacillaceae</taxon>
        <taxon>Weissella</taxon>
    </lineage>
</organism>
<dbReference type="Proteomes" id="UP001215461">
    <property type="component" value="Unassembled WGS sequence"/>
</dbReference>
<feature type="transmembrane region" description="Helical" evidence="1">
    <location>
        <begin position="56"/>
        <end position="73"/>
    </location>
</feature>
<gene>
    <name evidence="2" type="ORF">G9403_03985</name>
</gene>
<proteinExistence type="predicted"/>
<feature type="transmembrane region" description="Helical" evidence="1">
    <location>
        <begin position="263"/>
        <end position="282"/>
    </location>
</feature>
<protein>
    <submittedName>
        <fullName evidence="2">ABC transporter permease</fullName>
    </submittedName>
</protein>
<feature type="transmembrane region" description="Helical" evidence="1">
    <location>
        <begin position="241"/>
        <end position="257"/>
    </location>
</feature>
<dbReference type="Pfam" id="PF05975">
    <property type="entry name" value="EcsB"/>
    <property type="match status" value="2"/>
</dbReference>
<dbReference type="RefSeq" id="WP_277362120.1">
    <property type="nucleotide sequence ID" value="NZ_CP097574.1"/>
</dbReference>
<comment type="caution">
    <text evidence="2">The sequence shown here is derived from an EMBL/GenBank/DDBJ whole genome shotgun (WGS) entry which is preliminary data.</text>
</comment>
<dbReference type="EMBL" id="JAANXN010000004">
    <property type="protein sequence ID" value="MDF8370820.1"/>
    <property type="molecule type" value="Genomic_DNA"/>
</dbReference>
<dbReference type="AlphaFoldDB" id="A0ABD4XIM8"/>
<keyword evidence="1" id="KW-0812">Transmembrane</keyword>
<reference evidence="2 3" key="1">
    <citation type="submission" date="2020-03" db="EMBL/GenBank/DDBJ databases">
        <title>Comparative genomics of Weissella paramesenteroides.</title>
        <authorList>
            <person name="Kant R."/>
            <person name="Takala T."/>
            <person name="Saris P."/>
        </authorList>
    </citation>
    <scope>NUCLEOTIDE SEQUENCE [LARGE SCALE GENOMIC DNA]</scope>
    <source>
        <strain evidence="2 3">SJ27-4</strain>
    </source>
</reference>
<feature type="transmembrane region" description="Helical" evidence="1">
    <location>
        <begin position="105"/>
        <end position="126"/>
    </location>
</feature>
<evidence type="ECO:0000313" key="2">
    <source>
        <dbReference type="EMBL" id="MDF8370820.1"/>
    </source>
</evidence>
<name>A0ABD4XIM8_WEIPA</name>
<feature type="transmembrane region" description="Helical" evidence="1">
    <location>
        <begin position="331"/>
        <end position="351"/>
    </location>
</feature>
<keyword evidence="1" id="KW-0472">Membrane</keyword>
<feature type="transmembrane region" description="Helical" evidence="1">
    <location>
        <begin position="21"/>
        <end position="44"/>
    </location>
</feature>
<keyword evidence="1" id="KW-1133">Transmembrane helix</keyword>
<dbReference type="PIRSF" id="PIRSF037259">
    <property type="entry name" value="EcsB_ABC"/>
    <property type="match status" value="1"/>
</dbReference>
<dbReference type="InterPro" id="IPR010288">
    <property type="entry name" value="EcsB_ABC"/>
</dbReference>
<accession>A0ABD4XIM8</accession>
<evidence type="ECO:0000313" key="3">
    <source>
        <dbReference type="Proteomes" id="UP001215461"/>
    </source>
</evidence>